<dbReference type="Proteomes" id="UP000667802">
    <property type="component" value="Unassembled WGS sequence"/>
</dbReference>
<evidence type="ECO:0000256" key="3">
    <source>
        <dbReference type="ARBA" id="ARBA00022801"/>
    </source>
</evidence>
<evidence type="ECO:0000256" key="1">
    <source>
        <dbReference type="ARBA" id="ARBA00008779"/>
    </source>
</evidence>
<proteinExistence type="inferred from homology"/>
<keyword evidence="4" id="KW-0106">Calcium</keyword>
<protein>
    <submittedName>
        <fullName evidence="6">Sulfatase</fullName>
    </submittedName>
</protein>
<comment type="caution">
    <text evidence="6">The sequence shown here is derived from an EMBL/GenBank/DDBJ whole genome shotgun (WGS) entry which is preliminary data.</text>
</comment>
<dbReference type="InterPro" id="IPR006311">
    <property type="entry name" value="TAT_signal"/>
</dbReference>
<sequence length="470" mass="52061">MDKRKSGVFGRREFIGATVAGTLLAAGGSSLLSGLSATPRRPNIVFILADDLGWGDLSSYGQPNFRTPNLDRLAQEGVRFTNAYSGQTVCTPTRVSFFTGRYPARLAIGLKEPLGSIKQVRDTVGLPPDFPTIASLLKAKGYETALVGKWHSGYPPTYGPIKNGFDEYFGNLSGAIDYFRHVDTDAQPDLWEGQQQGNNTVLNQQDRAGYVTDLYTQQAIDFINKRRERPFYLSLHYNAPHWPFEGPDDEAISNSLIGKDGVQSWLDSGDPESYAALVRRLDDGVGRVLKALDDAGLTKNTLVIFASDNGGERLSYFGQLRGKKGDLYEGGIRVPTIVRWPGVTSANKVSEQAIITMDLTATILAAARTQPDARYPLDGHNLLPVLKGEKSVYPRTLFWRFGGDRVGGDIQKAVRSGEWKYLLRGGNESLYNLSTDEGEQTDLKEQYPRIFQELRTTFQQWESQVLPYPA</sequence>
<evidence type="ECO:0000313" key="7">
    <source>
        <dbReference type="Proteomes" id="UP000667802"/>
    </source>
</evidence>
<dbReference type="InterPro" id="IPR024607">
    <property type="entry name" value="Sulfatase_CS"/>
</dbReference>
<dbReference type="PANTHER" id="PTHR42693:SF53">
    <property type="entry name" value="ENDO-4-O-SULFATASE"/>
    <property type="match status" value="1"/>
</dbReference>
<dbReference type="PROSITE" id="PS00149">
    <property type="entry name" value="SULFATASE_2"/>
    <property type="match status" value="1"/>
</dbReference>
<dbReference type="Gene3D" id="3.40.720.10">
    <property type="entry name" value="Alkaline Phosphatase, subunit A"/>
    <property type="match status" value="1"/>
</dbReference>
<feature type="domain" description="Sulfatase N-terminal" evidence="5">
    <location>
        <begin position="42"/>
        <end position="367"/>
    </location>
</feature>
<evidence type="ECO:0000313" key="6">
    <source>
        <dbReference type="EMBL" id="MDR9896906.1"/>
    </source>
</evidence>
<dbReference type="GO" id="GO:0004065">
    <property type="term" value="F:arylsulfatase activity"/>
    <property type="evidence" value="ECO:0007669"/>
    <property type="project" value="TreeGrafter"/>
</dbReference>
<gene>
    <name evidence="6" type="ORF">G7B40_020385</name>
</gene>
<dbReference type="RefSeq" id="WP_208344551.1">
    <property type="nucleotide sequence ID" value="NZ_CAWQFN010000513.1"/>
</dbReference>
<dbReference type="SUPFAM" id="SSF53649">
    <property type="entry name" value="Alkaline phosphatase-like"/>
    <property type="match status" value="1"/>
</dbReference>
<evidence type="ECO:0000259" key="5">
    <source>
        <dbReference type="Pfam" id="PF00884"/>
    </source>
</evidence>
<keyword evidence="7" id="KW-1185">Reference proteome</keyword>
<dbReference type="AlphaFoldDB" id="A0AAP5I8N3"/>
<reference evidence="7" key="1">
    <citation type="journal article" date="2021" name="Science">
        <title>Hunting the eagle killer: A cyanobacterial neurotoxin causes vacuolar myelinopathy.</title>
        <authorList>
            <person name="Breinlinger S."/>
            <person name="Phillips T.J."/>
            <person name="Haram B.N."/>
            <person name="Mares J."/>
            <person name="Martinez Yerena J.A."/>
            <person name="Hrouzek P."/>
            <person name="Sobotka R."/>
            <person name="Henderson W.M."/>
            <person name="Schmieder P."/>
            <person name="Williams S.M."/>
            <person name="Lauderdale J.D."/>
            <person name="Wilde H.D."/>
            <person name="Gerrin W."/>
            <person name="Kust A."/>
            <person name="Washington J.W."/>
            <person name="Wagner C."/>
            <person name="Geier B."/>
            <person name="Liebeke M."/>
            <person name="Enke H."/>
            <person name="Niedermeyer T.H.J."/>
            <person name="Wilde S.B."/>
        </authorList>
    </citation>
    <scope>NUCLEOTIDE SEQUENCE [LARGE SCALE GENOMIC DNA]</scope>
    <source>
        <strain evidence="7">Thurmond2011</strain>
    </source>
</reference>
<dbReference type="GO" id="GO:0046872">
    <property type="term" value="F:metal ion binding"/>
    <property type="evidence" value="ECO:0007669"/>
    <property type="project" value="UniProtKB-KW"/>
</dbReference>
<comment type="similarity">
    <text evidence="1">Belongs to the sulfatase family.</text>
</comment>
<dbReference type="EMBL" id="JAALHA020000010">
    <property type="protein sequence ID" value="MDR9896906.1"/>
    <property type="molecule type" value="Genomic_DNA"/>
</dbReference>
<dbReference type="InterPro" id="IPR050738">
    <property type="entry name" value="Sulfatase"/>
</dbReference>
<keyword evidence="3" id="KW-0378">Hydrolase</keyword>
<organism evidence="6 7">
    <name type="scientific">Aetokthonos hydrillicola Thurmond2011</name>
    <dbReference type="NCBI Taxonomy" id="2712845"/>
    <lineage>
        <taxon>Bacteria</taxon>
        <taxon>Bacillati</taxon>
        <taxon>Cyanobacteriota</taxon>
        <taxon>Cyanophyceae</taxon>
        <taxon>Nostocales</taxon>
        <taxon>Hapalosiphonaceae</taxon>
        <taxon>Aetokthonos</taxon>
    </lineage>
</organism>
<dbReference type="InterPro" id="IPR000917">
    <property type="entry name" value="Sulfatase_N"/>
</dbReference>
<name>A0AAP5I8N3_9CYAN</name>
<evidence type="ECO:0000256" key="2">
    <source>
        <dbReference type="ARBA" id="ARBA00022723"/>
    </source>
</evidence>
<dbReference type="Pfam" id="PF00884">
    <property type="entry name" value="Sulfatase"/>
    <property type="match status" value="1"/>
</dbReference>
<dbReference type="InterPro" id="IPR017850">
    <property type="entry name" value="Alkaline_phosphatase_core_sf"/>
</dbReference>
<dbReference type="PROSITE" id="PS51318">
    <property type="entry name" value="TAT"/>
    <property type="match status" value="1"/>
</dbReference>
<dbReference type="CDD" id="cd16144">
    <property type="entry name" value="ARS_like"/>
    <property type="match status" value="1"/>
</dbReference>
<evidence type="ECO:0000256" key="4">
    <source>
        <dbReference type="ARBA" id="ARBA00022837"/>
    </source>
</evidence>
<accession>A0AAP5I8N3</accession>
<keyword evidence="2" id="KW-0479">Metal-binding</keyword>
<dbReference type="Gene3D" id="3.30.1120.10">
    <property type="match status" value="1"/>
</dbReference>
<dbReference type="PANTHER" id="PTHR42693">
    <property type="entry name" value="ARYLSULFATASE FAMILY MEMBER"/>
    <property type="match status" value="1"/>
</dbReference>